<evidence type="ECO:0000256" key="6">
    <source>
        <dbReference type="SAM" id="SignalP"/>
    </source>
</evidence>
<evidence type="ECO:0008006" key="9">
    <source>
        <dbReference type="Google" id="ProtNLM"/>
    </source>
</evidence>
<name>A0ABR3VQY5_9PEZI</name>
<evidence type="ECO:0000256" key="4">
    <source>
        <dbReference type="ARBA" id="ARBA00022801"/>
    </source>
</evidence>
<feature type="chain" id="PRO_5045439060" description="Peptidase S9 prolyl oligopeptidase catalytic domain-containing protein" evidence="6">
    <location>
        <begin position="25"/>
        <end position="228"/>
    </location>
</feature>
<dbReference type="InterPro" id="IPR008758">
    <property type="entry name" value="Peptidase_S28"/>
</dbReference>
<dbReference type="PANTHER" id="PTHR11010:SF117">
    <property type="entry name" value="SERINE PROTEASE 16"/>
    <property type="match status" value="1"/>
</dbReference>
<comment type="similarity">
    <text evidence="1">Belongs to the peptidase S28 family.</text>
</comment>
<dbReference type="Proteomes" id="UP001586593">
    <property type="component" value="Unassembled WGS sequence"/>
</dbReference>
<evidence type="ECO:0000256" key="3">
    <source>
        <dbReference type="ARBA" id="ARBA00022729"/>
    </source>
</evidence>
<evidence type="ECO:0000256" key="5">
    <source>
        <dbReference type="ARBA" id="ARBA00023180"/>
    </source>
</evidence>
<evidence type="ECO:0000313" key="7">
    <source>
        <dbReference type="EMBL" id="KAL1844314.1"/>
    </source>
</evidence>
<comment type="caution">
    <text evidence="7">The sequence shown here is derived from an EMBL/GenBank/DDBJ whole genome shotgun (WGS) entry which is preliminary data.</text>
</comment>
<evidence type="ECO:0000256" key="1">
    <source>
        <dbReference type="ARBA" id="ARBA00011079"/>
    </source>
</evidence>
<dbReference type="PANTHER" id="PTHR11010">
    <property type="entry name" value="PROTEASE S28 PRO-X CARBOXYPEPTIDASE-RELATED"/>
    <property type="match status" value="1"/>
</dbReference>
<organism evidence="7 8">
    <name type="scientific">Phialemonium thermophilum</name>
    <dbReference type="NCBI Taxonomy" id="223376"/>
    <lineage>
        <taxon>Eukaryota</taxon>
        <taxon>Fungi</taxon>
        <taxon>Dikarya</taxon>
        <taxon>Ascomycota</taxon>
        <taxon>Pezizomycotina</taxon>
        <taxon>Sordariomycetes</taxon>
        <taxon>Sordariomycetidae</taxon>
        <taxon>Cephalothecales</taxon>
        <taxon>Cephalothecaceae</taxon>
        <taxon>Phialemonium</taxon>
    </lineage>
</organism>
<proteinExistence type="inferred from homology"/>
<dbReference type="Gene3D" id="3.40.50.1820">
    <property type="entry name" value="alpha/beta hydrolase"/>
    <property type="match status" value="1"/>
</dbReference>
<evidence type="ECO:0000313" key="8">
    <source>
        <dbReference type="Proteomes" id="UP001586593"/>
    </source>
</evidence>
<accession>A0ABR3VQY5</accession>
<sequence length="228" mass="24721">MARSVRQATLLLLLCGFASQTAQGADVPGFRRRRHGDAAETGATLAARQPPPYPDNVIDMPVDHYPLDDRYKPHTTATFQQHYLFDATYYQPGGPVFLYVGGETSARSRASNLQTGIVQILMNATGGLGVILENRYYGNSYPFDDSTTDHLVYLTNEQTIADAAYFAQHVVFPGINESLTAPGTPWILYGGSLAGGQTAMALKAHGDVLYAGIASSGIISVKLEYPEW</sequence>
<evidence type="ECO:0000256" key="2">
    <source>
        <dbReference type="ARBA" id="ARBA00022670"/>
    </source>
</evidence>
<feature type="signal peptide" evidence="6">
    <location>
        <begin position="1"/>
        <end position="24"/>
    </location>
</feature>
<keyword evidence="4" id="KW-0378">Hydrolase</keyword>
<dbReference type="EMBL" id="JAZHXJ010001744">
    <property type="protein sequence ID" value="KAL1844314.1"/>
    <property type="molecule type" value="Genomic_DNA"/>
</dbReference>
<reference evidence="7 8" key="1">
    <citation type="journal article" date="2024" name="Commun. Biol.">
        <title>Comparative genomic analysis of thermophilic fungi reveals convergent evolutionary adaptations and gene losses.</title>
        <authorList>
            <person name="Steindorff A.S."/>
            <person name="Aguilar-Pontes M.V."/>
            <person name="Robinson A.J."/>
            <person name="Andreopoulos B."/>
            <person name="LaButti K."/>
            <person name="Kuo A."/>
            <person name="Mondo S."/>
            <person name="Riley R."/>
            <person name="Otillar R."/>
            <person name="Haridas S."/>
            <person name="Lipzen A."/>
            <person name="Grimwood J."/>
            <person name="Schmutz J."/>
            <person name="Clum A."/>
            <person name="Reid I.D."/>
            <person name="Moisan M.C."/>
            <person name="Butler G."/>
            <person name="Nguyen T.T.M."/>
            <person name="Dewar K."/>
            <person name="Conant G."/>
            <person name="Drula E."/>
            <person name="Henrissat B."/>
            <person name="Hansel C."/>
            <person name="Singer S."/>
            <person name="Hutchinson M.I."/>
            <person name="de Vries R.P."/>
            <person name="Natvig D.O."/>
            <person name="Powell A.J."/>
            <person name="Tsang A."/>
            <person name="Grigoriev I.V."/>
        </authorList>
    </citation>
    <scope>NUCLEOTIDE SEQUENCE [LARGE SCALE GENOMIC DNA]</scope>
    <source>
        <strain evidence="7 8">ATCC 24622</strain>
    </source>
</reference>
<keyword evidence="8" id="KW-1185">Reference proteome</keyword>
<dbReference type="SUPFAM" id="SSF53474">
    <property type="entry name" value="alpha/beta-Hydrolases"/>
    <property type="match status" value="1"/>
</dbReference>
<keyword evidence="2" id="KW-0645">Protease</keyword>
<gene>
    <name evidence="7" type="ORF">VTK73DRAFT_2616</name>
</gene>
<keyword evidence="3 6" id="KW-0732">Signal</keyword>
<keyword evidence="5" id="KW-0325">Glycoprotein</keyword>
<dbReference type="Pfam" id="PF05577">
    <property type="entry name" value="Peptidase_S28"/>
    <property type="match status" value="1"/>
</dbReference>
<dbReference type="InterPro" id="IPR029058">
    <property type="entry name" value="AB_hydrolase_fold"/>
</dbReference>
<protein>
    <recommendedName>
        <fullName evidence="9">Peptidase S9 prolyl oligopeptidase catalytic domain-containing protein</fullName>
    </recommendedName>
</protein>